<dbReference type="GeneID" id="66082623"/>
<dbReference type="Proteomes" id="UP001049176">
    <property type="component" value="Chromosome 9"/>
</dbReference>
<dbReference type="KEGG" id="more:E1B28_013548"/>
<evidence type="ECO:0000313" key="1">
    <source>
        <dbReference type="EMBL" id="KAG7087595.1"/>
    </source>
</evidence>
<name>A0A9P7RQS7_9AGAR</name>
<keyword evidence="2" id="KW-1185">Reference proteome</keyword>
<protein>
    <submittedName>
        <fullName evidence="1">Uncharacterized protein</fullName>
    </submittedName>
</protein>
<accession>A0A9P7RQS7</accession>
<sequence length="111" mass="12652">MNDGLQLGWANSDRLVLSWKVDSCVYPHRTDELRLLAVLSEEVVMVVKEVKEWVGLGKVPFCVARDECNVEPSVLYLRTVPGKKQIFLLRKTITSEAVPSFEYTPNSVRTR</sequence>
<reference evidence="1" key="1">
    <citation type="journal article" date="2021" name="Genome Biol. Evol.">
        <title>The assembled and annotated genome of the fairy-ring fungus Marasmius oreades.</title>
        <authorList>
            <person name="Hiltunen M."/>
            <person name="Ament-Velasquez S.L."/>
            <person name="Johannesson H."/>
        </authorList>
    </citation>
    <scope>NUCLEOTIDE SEQUENCE</scope>
    <source>
        <strain evidence="1">03SP1</strain>
    </source>
</reference>
<evidence type="ECO:0000313" key="2">
    <source>
        <dbReference type="Proteomes" id="UP001049176"/>
    </source>
</evidence>
<gene>
    <name evidence="1" type="ORF">E1B28_013548</name>
</gene>
<comment type="caution">
    <text evidence="1">The sequence shown here is derived from an EMBL/GenBank/DDBJ whole genome shotgun (WGS) entry which is preliminary data.</text>
</comment>
<dbReference type="AlphaFoldDB" id="A0A9P7RQS7"/>
<dbReference type="RefSeq" id="XP_043004066.1">
    <property type="nucleotide sequence ID" value="XM_043158712.1"/>
</dbReference>
<dbReference type="EMBL" id="CM032189">
    <property type="protein sequence ID" value="KAG7087595.1"/>
    <property type="molecule type" value="Genomic_DNA"/>
</dbReference>
<proteinExistence type="predicted"/>
<organism evidence="1 2">
    <name type="scientific">Marasmius oreades</name>
    <name type="common">fairy-ring Marasmius</name>
    <dbReference type="NCBI Taxonomy" id="181124"/>
    <lineage>
        <taxon>Eukaryota</taxon>
        <taxon>Fungi</taxon>
        <taxon>Dikarya</taxon>
        <taxon>Basidiomycota</taxon>
        <taxon>Agaricomycotina</taxon>
        <taxon>Agaricomycetes</taxon>
        <taxon>Agaricomycetidae</taxon>
        <taxon>Agaricales</taxon>
        <taxon>Marasmiineae</taxon>
        <taxon>Marasmiaceae</taxon>
        <taxon>Marasmius</taxon>
    </lineage>
</organism>